<dbReference type="PROSITE" id="PS51745">
    <property type="entry name" value="PB1"/>
    <property type="match status" value="1"/>
</dbReference>
<comment type="similarity">
    <text evidence="2 8">Belongs to the Aux/IAA family.</text>
</comment>
<dbReference type="InterPro" id="IPR053793">
    <property type="entry name" value="PB1-like"/>
</dbReference>
<evidence type="ECO:0000256" key="3">
    <source>
        <dbReference type="ARBA" id="ARBA00022491"/>
    </source>
</evidence>
<reference evidence="11" key="1">
    <citation type="submission" date="2025-08" db="UniProtKB">
        <authorList>
            <consortium name="RefSeq"/>
        </authorList>
    </citation>
    <scope>IDENTIFICATION</scope>
</reference>
<keyword evidence="4 8" id="KW-0805">Transcription regulation</keyword>
<organism evidence="10 11">
    <name type="scientific">Nelumbo nucifera</name>
    <name type="common">Sacred lotus</name>
    <dbReference type="NCBI Taxonomy" id="4432"/>
    <lineage>
        <taxon>Eukaryota</taxon>
        <taxon>Viridiplantae</taxon>
        <taxon>Streptophyta</taxon>
        <taxon>Embryophyta</taxon>
        <taxon>Tracheophyta</taxon>
        <taxon>Spermatophyta</taxon>
        <taxon>Magnoliopsida</taxon>
        <taxon>Proteales</taxon>
        <taxon>Nelumbonaceae</taxon>
        <taxon>Nelumbo</taxon>
    </lineage>
</organism>
<protein>
    <recommendedName>
        <fullName evidence="8">Auxin-responsive protein</fullName>
    </recommendedName>
</protein>
<evidence type="ECO:0000256" key="5">
    <source>
        <dbReference type="ARBA" id="ARBA00023163"/>
    </source>
</evidence>
<dbReference type="OMA" id="DNWRTVG"/>
<comment type="function">
    <text evidence="8">Aux/IAA proteins are short-lived transcriptional factors that function as repressors of early auxin response genes at low auxin concentrations.</text>
</comment>
<sequence>MSSHNYFGFHQAEENNMILDLDLSLGTSLHPESCYLSGPSGHFVSSAGCGDQLQLNLHTESSNLGRPMMTDCSDEAEGVLSKEQQAYVKVNMEGVVVGRKVSMLDHASYFSLAIQLEYMFGRHCASGLRLFEDGSKFSLFYKDSDENWRTAGDVPWKEFVDCAKRLKIVRKG</sequence>
<dbReference type="RefSeq" id="XP_010263210.1">
    <property type="nucleotide sequence ID" value="XM_010264908.2"/>
</dbReference>
<keyword evidence="6 8" id="KW-0539">Nucleus</keyword>
<evidence type="ECO:0000259" key="9">
    <source>
        <dbReference type="PROSITE" id="PS51745"/>
    </source>
</evidence>
<feature type="domain" description="PB1" evidence="9">
    <location>
        <begin position="85"/>
        <end position="172"/>
    </location>
</feature>
<comment type="subunit">
    <text evidence="8">Homodimers and heterodimers.</text>
</comment>
<dbReference type="SUPFAM" id="SSF54277">
    <property type="entry name" value="CAD &amp; PB1 domains"/>
    <property type="match status" value="1"/>
</dbReference>
<dbReference type="GeneID" id="104601292"/>
<dbReference type="GO" id="GO:0005634">
    <property type="term" value="C:nucleus"/>
    <property type="evidence" value="ECO:0007669"/>
    <property type="project" value="UniProtKB-SubCell"/>
</dbReference>
<dbReference type="InParanoid" id="A0A1U8A951"/>
<keyword evidence="10" id="KW-1185">Reference proteome</keyword>
<dbReference type="PANTHER" id="PTHR31734">
    <property type="entry name" value="AUXIN-RESPONSIVE PROTEIN IAA17"/>
    <property type="match status" value="1"/>
</dbReference>
<dbReference type="KEGG" id="nnu:104601292"/>
<evidence type="ECO:0000256" key="1">
    <source>
        <dbReference type="ARBA" id="ARBA00004123"/>
    </source>
</evidence>
<evidence type="ECO:0000313" key="10">
    <source>
        <dbReference type="Proteomes" id="UP000189703"/>
    </source>
</evidence>
<dbReference type="eggNOG" id="ENOG502RZE6">
    <property type="taxonomic scope" value="Eukaryota"/>
</dbReference>
<dbReference type="OrthoDB" id="1900465at2759"/>
<keyword evidence="3 8" id="KW-0678">Repressor</keyword>
<name>A0A1U8A951_NELNU</name>
<accession>A0A1U8A951</accession>
<evidence type="ECO:0000313" key="11">
    <source>
        <dbReference type="RefSeq" id="XP_010263210.1"/>
    </source>
</evidence>
<dbReference type="InterPro" id="IPR033389">
    <property type="entry name" value="AUX/IAA_dom"/>
</dbReference>
<proteinExistence type="inferred from homology"/>
<evidence type="ECO:0000256" key="7">
    <source>
        <dbReference type="ARBA" id="ARBA00023294"/>
    </source>
</evidence>
<evidence type="ECO:0000256" key="4">
    <source>
        <dbReference type="ARBA" id="ARBA00023015"/>
    </source>
</evidence>
<comment type="subcellular location">
    <subcellularLocation>
        <location evidence="1 8">Nucleus</location>
    </subcellularLocation>
</comment>
<dbReference type="Pfam" id="PF02309">
    <property type="entry name" value="AUX_IAA"/>
    <property type="match status" value="1"/>
</dbReference>
<evidence type="ECO:0000256" key="2">
    <source>
        <dbReference type="ARBA" id="ARBA00006728"/>
    </source>
</evidence>
<dbReference type="AlphaFoldDB" id="A0A1U8A951"/>
<dbReference type="InterPro" id="IPR003311">
    <property type="entry name" value="AUX_IAA"/>
</dbReference>
<dbReference type="GO" id="GO:0006355">
    <property type="term" value="P:regulation of DNA-templated transcription"/>
    <property type="evidence" value="ECO:0007669"/>
    <property type="project" value="InterPro"/>
</dbReference>
<keyword evidence="7 8" id="KW-0927">Auxin signaling pathway</keyword>
<gene>
    <name evidence="11" type="primary">LOC104601292</name>
</gene>
<keyword evidence="5 8" id="KW-0804">Transcription</keyword>
<evidence type="ECO:0000256" key="8">
    <source>
        <dbReference type="RuleBase" id="RU004549"/>
    </source>
</evidence>
<dbReference type="PANTHER" id="PTHR31734:SF114">
    <property type="entry name" value="AUXIN-RESPONSIVE PROTEIN IAA32"/>
    <property type="match status" value="1"/>
</dbReference>
<dbReference type="Gene3D" id="3.10.20.90">
    <property type="entry name" value="Phosphatidylinositol 3-kinase Catalytic Subunit, Chain A, domain 1"/>
    <property type="match status" value="1"/>
</dbReference>
<evidence type="ECO:0000256" key="6">
    <source>
        <dbReference type="ARBA" id="ARBA00023242"/>
    </source>
</evidence>
<dbReference type="Proteomes" id="UP000189703">
    <property type="component" value="Unplaced"/>
</dbReference>
<dbReference type="GO" id="GO:0009734">
    <property type="term" value="P:auxin-activated signaling pathway"/>
    <property type="evidence" value="ECO:0007669"/>
    <property type="project" value="UniProtKB-UniRule"/>
</dbReference>
<dbReference type="FunCoup" id="A0A1U8A951">
    <property type="interactions" value="244"/>
</dbReference>